<accession>A0A1X0Q8K6</accession>
<gene>
    <name evidence="7" type="primary">APC10</name>
    <name evidence="7" type="ORF">HERIO_1971</name>
</gene>
<dbReference type="GO" id="GO:0070979">
    <property type="term" value="P:protein K11-linked ubiquitination"/>
    <property type="evidence" value="ECO:0007669"/>
    <property type="project" value="TreeGrafter"/>
</dbReference>
<dbReference type="PANTHER" id="PTHR12936">
    <property type="entry name" value="ANAPHASE-PROMOTING COMPLEX 10"/>
    <property type="match status" value="1"/>
</dbReference>
<name>A0A1X0Q8K6_9MICR</name>
<dbReference type="OrthoDB" id="24948at2759"/>
<dbReference type="SUPFAM" id="SSF49785">
    <property type="entry name" value="Galactose-binding domain-like"/>
    <property type="match status" value="1"/>
</dbReference>
<feature type="domain" description="DOC" evidence="6">
    <location>
        <begin position="1"/>
        <end position="134"/>
    </location>
</feature>
<comment type="caution">
    <text evidence="7">The sequence shown here is derived from an EMBL/GenBank/DDBJ whole genome shotgun (WGS) entry which is preliminary data.</text>
</comment>
<dbReference type="VEuPathDB" id="MicrosporidiaDB:HERIO_1971"/>
<evidence type="ECO:0000259" key="6">
    <source>
        <dbReference type="PROSITE" id="PS51284"/>
    </source>
</evidence>
<dbReference type="Pfam" id="PF03256">
    <property type="entry name" value="ANAPC10"/>
    <property type="match status" value="1"/>
</dbReference>
<dbReference type="GO" id="GO:0051301">
    <property type="term" value="P:cell division"/>
    <property type="evidence" value="ECO:0007669"/>
    <property type="project" value="UniProtKB-KW"/>
</dbReference>
<evidence type="ECO:0000256" key="5">
    <source>
        <dbReference type="ARBA" id="ARBA00023306"/>
    </source>
</evidence>
<keyword evidence="2" id="KW-0132">Cell division</keyword>
<dbReference type="InterPro" id="IPR004939">
    <property type="entry name" value="APC_su10/DOC_dom"/>
</dbReference>
<keyword evidence="5" id="KW-0131">Cell cycle</keyword>
<evidence type="ECO:0000256" key="4">
    <source>
        <dbReference type="ARBA" id="ARBA00022786"/>
    </source>
</evidence>
<organism evidence="7 8">
    <name type="scientific">Hepatospora eriocheir</name>
    <dbReference type="NCBI Taxonomy" id="1081669"/>
    <lineage>
        <taxon>Eukaryota</taxon>
        <taxon>Fungi</taxon>
        <taxon>Fungi incertae sedis</taxon>
        <taxon>Microsporidia</taxon>
        <taxon>Hepatosporidae</taxon>
        <taxon>Hepatospora</taxon>
    </lineage>
</organism>
<keyword evidence="3" id="KW-0498">Mitosis</keyword>
<evidence type="ECO:0000313" key="7">
    <source>
        <dbReference type="EMBL" id="ORD96054.1"/>
    </source>
</evidence>
<dbReference type="Gene3D" id="2.60.120.260">
    <property type="entry name" value="Galactose-binding domain-like"/>
    <property type="match status" value="1"/>
</dbReference>
<evidence type="ECO:0000256" key="1">
    <source>
        <dbReference type="ARBA" id="ARBA00006762"/>
    </source>
</evidence>
<dbReference type="PANTHER" id="PTHR12936:SF0">
    <property type="entry name" value="ANAPHASE-PROMOTING COMPLEX SUBUNIT 10"/>
    <property type="match status" value="1"/>
</dbReference>
<protein>
    <submittedName>
        <fullName evidence="7">APC10</fullName>
    </submittedName>
</protein>
<evidence type="ECO:0000256" key="3">
    <source>
        <dbReference type="ARBA" id="ARBA00022776"/>
    </source>
</evidence>
<dbReference type="SMART" id="SM01337">
    <property type="entry name" value="APC10"/>
    <property type="match status" value="1"/>
</dbReference>
<dbReference type="PROSITE" id="PS51284">
    <property type="entry name" value="DOC"/>
    <property type="match status" value="1"/>
</dbReference>
<dbReference type="VEuPathDB" id="MicrosporidiaDB:A0H76_2344"/>
<proteinExistence type="inferred from homology"/>
<comment type="similarity">
    <text evidence="1">Belongs to the APC10 family.</text>
</comment>
<dbReference type="GO" id="GO:0031145">
    <property type="term" value="P:anaphase-promoting complex-dependent catabolic process"/>
    <property type="evidence" value="ECO:0007669"/>
    <property type="project" value="InterPro"/>
</dbReference>
<dbReference type="EMBL" id="LVKB01000134">
    <property type="protein sequence ID" value="ORD96054.1"/>
    <property type="molecule type" value="Genomic_DNA"/>
</dbReference>
<evidence type="ECO:0000313" key="8">
    <source>
        <dbReference type="Proteomes" id="UP000192356"/>
    </source>
</evidence>
<reference evidence="7 8" key="1">
    <citation type="journal article" date="2017" name="Environ. Microbiol.">
        <title>Decay of the glycolytic pathway and adaptation to intranuclear parasitism within Enterocytozoonidae microsporidia.</title>
        <authorList>
            <person name="Wiredu Boakye D."/>
            <person name="Jaroenlak P."/>
            <person name="Prachumwat A."/>
            <person name="Williams T.A."/>
            <person name="Bateman K.S."/>
            <person name="Itsathitphaisarn O."/>
            <person name="Sritunyalucksana K."/>
            <person name="Paszkiewicz K.H."/>
            <person name="Moore K.A."/>
            <person name="Stentiford G.D."/>
            <person name="Williams B.A."/>
        </authorList>
    </citation>
    <scope>NUCLEOTIDE SEQUENCE [LARGE SCALE GENOMIC DNA]</scope>
    <source>
        <strain evidence="7 8">GB1</strain>
    </source>
</reference>
<keyword evidence="8" id="KW-1185">Reference proteome</keyword>
<dbReference type="InterPro" id="IPR008979">
    <property type="entry name" value="Galactose-bd-like_sf"/>
</dbReference>
<dbReference type="Proteomes" id="UP000192356">
    <property type="component" value="Unassembled WGS sequence"/>
</dbReference>
<sequence>MYLYLSSFKKGYDLKELLSEDDNEYWSTDSVLPHGITITFNSKEYVYSVELKFSYEKDESYTPHKIEVSYNNSSYIEILNQPEGYVEFKIDAITDKIQIAILLNHTDGKDSHIHGIKVKKSEDKFFRNYSNKIF</sequence>
<evidence type="ECO:0000256" key="2">
    <source>
        <dbReference type="ARBA" id="ARBA00022618"/>
    </source>
</evidence>
<dbReference type="AlphaFoldDB" id="A0A1X0Q8K6"/>
<dbReference type="GO" id="GO:0005680">
    <property type="term" value="C:anaphase-promoting complex"/>
    <property type="evidence" value="ECO:0007669"/>
    <property type="project" value="InterPro"/>
</dbReference>
<keyword evidence="4" id="KW-0833">Ubl conjugation pathway</keyword>
<dbReference type="InterPro" id="IPR016901">
    <property type="entry name" value="APC10/Doc1"/>
</dbReference>